<name>A0AAV4PZW1_9ARAC</name>
<protein>
    <submittedName>
        <fullName evidence="1">Uncharacterized protein</fullName>
    </submittedName>
</protein>
<feature type="non-terminal residue" evidence="1">
    <location>
        <position position="315"/>
    </location>
</feature>
<keyword evidence="2" id="KW-1185">Reference proteome</keyword>
<evidence type="ECO:0000313" key="1">
    <source>
        <dbReference type="EMBL" id="GIY02599.1"/>
    </source>
</evidence>
<dbReference type="Proteomes" id="UP001054837">
    <property type="component" value="Unassembled WGS sequence"/>
</dbReference>
<evidence type="ECO:0000313" key="2">
    <source>
        <dbReference type="Proteomes" id="UP001054837"/>
    </source>
</evidence>
<reference evidence="1 2" key="1">
    <citation type="submission" date="2021-06" db="EMBL/GenBank/DDBJ databases">
        <title>Caerostris darwini draft genome.</title>
        <authorList>
            <person name="Kono N."/>
            <person name="Arakawa K."/>
        </authorList>
    </citation>
    <scope>NUCLEOTIDE SEQUENCE [LARGE SCALE GENOMIC DNA]</scope>
</reference>
<sequence length="315" mass="35352">MGYPTASSSFSAVAVCYLRFTEPQPKLHGNGEVFSLQPKWKLWKTTVLFFLVNTSETDGITPPRYKQNSTLKTNSIKLYSFKPSVSHYGVSNRKPFLLGCGGCITCDSLNPGSNYTVMAKCFLCNHSGTLAYGLHKSKIFLHQQESYVQCVRNNTLGRNLFSSKIMEDHCSLLPGEPFSNRRDTFHPGEPFRNRRDKFHPDINKTTHTTSLLFETLRQPLWSIQPQAFPSLLWRCITCDSLNPGPDYTVMEKCFLSNQSGSKTNGIRSMRLKAAGGVFIDGIMGKGIRSMRLKVVGVFLIDGVMGKKCVYKEDSV</sequence>
<comment type="caution">
    <text evidence="1">The sequence shown here is derived from an EMBL/GenBank/DDBJ whole genome shotgun (WGS) entry which is preliminary data.</text>
</comment>
<dbReference type="EMBL" id="BPLQ01003692">
    <property type="protein sequence ID" value="GIY02599.1"/>
    <property type="molecule type" value="Genomic_DNA"/>
</dbReference>
<organism evidence="1 2">
    <name type="scientific">Caerostris darwini</name>
    <dbReference type="NCBI Taxonomy" id="1538125"/>
    <lineage>
        <taxon>Eukaryota</taxon>
        <taxon>Metazoa</taxon>
        <taxon>Ecdysozoa</taxon>
        <taxon>Arthropoda</taxon>
        <taxon>Chelicerata</taxon>
        <taxon>Arachnida</taxon>
        <taxon>Araneae</taxon>
        <taxon>Araneomorphae</taxon>
        <taxon>Entelegynae</taxon>
        <taxon>Araneoidea</taxon>
        <taxon>Araneidae</taxon>
        <taxon>Caerostris</taxon>
    </lineage>
</organism>
<dbReference type="AlphaFoldDB" id="A0AAV4PZW1"/>
<gene>
    <name evidence="1" type="ORF">CDAR_56591</name>
</gene>
<accession>A0AAV4PZW1</accession>
<proteinExistence type="predicted"/>